<gene>
    <name evidence="6" type="ORF">J41TS4_49040</name>
</gene>
<dbReference type="Pfam" id="PF13305">
    <property type="entry name" value="TetR_C_33"/>
    <property type="match status" value="1"/>
</dbReference>
<dbReference type="SUPFAM" id="SSF46689">
    <property type="entry name" value="Homeodomain-like"/>
    <property type="match status" value="1"/>
</dbReference>
<dbReference type="InterPro" id="IPR001647">
    <property type="entry name" value="HTH_TetR"/>
</dbReference>
<evidence type="ECO:0000256" key="2">
    <source>
        <dbReference type="ARBA" id="ARBA00023125"/>
    </source>
</evidence>
<dbReference type="Proteomes" id="UP000678895">
    <property type="component" value="Unassembled WGS sequence"/>
</dbReference>
<dbReference type="InterPro" id="IPR036271">
    <property type="entry name" value="Tet_transcr_reg_TetR-rel_C_sf"/>
</dbReference>
<evidence type="ECO:0000256" key="3">
    <source>
        <dbReference type="ARBA" id="ARBA00023163"/>
    </source>
</evidence>
<dbReference type="InterPro" id="IPR009057">
    <property type="entry name" value="Homeodomain-like_sf"/>
</dbReference>
<evidence type="ECO:0000259" key="5">
    <source>
        <dbReference type="PROSITE" id="PS50977"/>
    </source>
</evidence>
<feature type="DNA-binding region" description="H-T-H motif" evidence="4">
    <location>
        <begin position="29"/>
        <end position="48"/>
    </location>
</feature>
<evidence type="ECO:0000256" key="1">
    <source>
        <dbReference type="ARBA" id="ARBA00023015"/>
    </source>
</evidence>
<sequence length="194" mass="21486">MPPKPKISREDMLKGALDLVREQGWDALNARNLASRLGCSTQPIFSHFAAMEDLKAAVFQEAEQLYNTVMWAGLQDSGEDFLGMGMAYIDFARTEPQLFQLLFMSSSMVQGDLAGIAGTTEGDDQVIAFLSSNTGLSLDETQKLYTTLWFAVHGIASLLATNGCKLDEQEARSVLRHTFKGVIYSLKQEREDVH</sequence>
<dbReference type="SUPFAM" id="SSF48498">
    <property type="entry name" value="Tetracyclin repressor-like, C-terminal domain"/>
    <property type="match status" value="1"/>
</dbReference>
<reference evidence="6" key="1">
    <citation type="submission" date="2021-03" db="EMBL/GenBank/DDBJ databases">
        <title>Antimicrobial resistance genes in bacteria isolated from Japanese honey, and their potential for conferring macrolide and lincosamide resistance in the American foulbrood pathogen Paenibacillus larvae.</title>
        <authorList>
            <person name="Okamoto M."/>
            <person name="Kumagai M."/>
            <person name="Kanamori H."/>
            <person name="Takamatsu D."/>
        </authorList>
    </citation>
    <scope>NUCLEOTIDE SEQUENCE</scope>
    <source>
        <strain evidence="6">J41TS4</strain>
    </source>
</reference>
<feature type="domain" description="HTH tetR-type" evidence="5">
    <location>
        <begin position="6"/>
        <end position="66"/>
    </location>
</feature>
<dbReference type="Gene3D" id="1.10.357.10">
    <property type="entry name" value="Tetracycline Repressor, domain 2"/>
    <property type="match status" value="1"/>
</dbReference>
<organism evidence="6 7">
    <name type="scientific">Paenibacillus apis</name>
    <dbReference type="NCBI Taxonomy" id="1792174"/>
    <lineage>
        <taxon>Bacteria</taxon>
        <taxon>Bacillati</taxon>
        <taxon>Bacillota</taxon>
        <taxon>Bacilli</taxon>
        <taxon>Bacillales</taxon>
        <taxon>Paenibacillaceae</taxon>
        <taxon>Paenibacillus</taxon>
    </lineage>
</organism>
<comment type="caution">
    <text evidence="6">The sequence shown here is derived from an EMBL/GenBank/DDBJ whole genome shotgun (WGS) entry which is preliminary data.</text>
</comment>
<name>A0A920CLJ8_9BACL</name>
<dbReference type="AlphaFoldDB" id="A0A920CLJ8"/>
<keyword evidence="3" id="KW-0804">Transcription</keyword>
<protein>
    <submittedName>
        <fullName evidence="6">TetR family transcriptional regulator</fullName>
    </submittedName>
</protein>
<keyword evidence="2 4" id="KW-0238">DNA-binding</keyword>
<keyword evidence="1" id="KW-0805">Transcription regulation</keyword>
<evidence type="ECO:0000313" key="6">
    <source>
        <dbReference type="EMBL" id="GIO45146.1"/>
    </source>
</evidence>
<dbReference type="EMBL" id="BORS01000032">
    <property type="protein sequence ID" value="GIO45146.1"/>
    <property type="molecule type" value="Genomic_DNA"/>
</dbReference>
<dbReference type="InterPro" id="IPR025996">
    <property type="entry name" value="MT1864/Rv1816-like_C"/>
</dbReference>
<proteinExistence type="predicted"/>
<accession>A0A920CLJ8</accession>
<dbReference type="RefSeq" id="WP_301630923.1">
    <property type="nucleotide sequence ID" value="NZ_BORS01000032.1"/>
</dbReference>
<dbReference type="PROSITE" id="PS50977">
    <property type="entry name" value="HTH_TETR_2"/>
    <property type="match status" value="1"/>
</dbReference>
<dbReference type="GO" id="GO:0003677">
    <property type="term" value="F:DNA binding"/>
    <property type="evidence" value="ECO:0007669"/>
    <property type="project" value="UniProtKB-UniRule"/>
</dbReference>
<dbReference type="Pfam" id="PF00440">
    <property type="entry name" value="TetR_N"/>
    <property type="match status" value="1"/>
</dbReference>
<evidence type="ECO:0000256" key="4">
    <source>
        <dbReference type="PROSITE-ProRule" id="PRU00335"/>
    </source>
</evidence>
<evidence type="ECO:0000313" key="7">
    <source>
        <dbReference type="Proteomes" id="UP000678895"/>
    </source>
</evidence>
<keyword evidence="7" id="KW-1185">Reference proteome</keyword>